<dbReference type="AlphaFoldDB" id="A0A8K0W1L7"/>
<keyword evidence="2" id="KW-0732">Signal</keyword>
<feature type="chain" id="PRO_5035444633" evidence="2">
    <location>
        <begin position="18"/>
        <end position="393"/>
    </location>
</feature>
<reference evidence="4" key="1">
    <citation type="journal article" date="2021" name="Nat. Commun.">
        <title>Genetic determinants of endophytism in the Arabidopsis root mycobiome.</title>
        <authorList>
            <person name="Mesny F."/>
            <person name="Miyauchi S."/>
            <person name="Thiergart T."/>
            <person name="Pickel B."/>
            <person name="Atanasova L."/>
            <person name="Karlsson M."/>
            <person name="Huettel B."/>
            <person name="Barry K.W."/>
            <person name="Haridas S."/>
            <person name="Chen C."/>
            <person name="Bauer D."/>
            <person name="Andreopoulos W."/>
            <person name="Pangilinan J."/>
            <person name="LaButti K."/>
            <person name="Riley R."/>
            <person name="Lipzen A."/>
            <person name="Clum A."/>
            <person name="Drula E."/>
            <person name="Henrissat B."/>
            <person name="Kohler A."/>
            <person name="Grigoriev I.V."/>
            <person name="Martin F.M."/>
            <person name="Hacquard S."/>
        </authorList>
    </citation>
    <scope>NUCLEOTIDE SEQUENCE</scope>
    <source>
        <strain evidence="4">MPI-SDFR-AT-0120</strain>
    </source>
</reference>
<dbReference type="InterPro" id="IPR036378">
    <property type="entry name" value="FAS1_dom_sf"/>
</dbReference>
<evidence type="ECO:0000313" key="4">
    <source>
        <dbReference type="EMBL" id="KAH7091966.1"/>
    </source>
</evidence>
<dbReference type="SUPFAM" id="SSF82153">
    <property type="entry name" value="FAS1 domain"/>
    <property type="match status" value="2"/>
</dbReference>
<organism evidence="4 5">
    <name type="scientific">Paraphoma chrysanthemicola</name>
    <dbReference type="NCBI Taxonomy" id="798071"/>
    <lineage>
        <taxon>Eukaryota</taxon>
        <taxon>Fungi</taxon>
        <taxon>Dikarya</taxon>
        <taxon>Ascomycota</taxon>
        <taxon>Pezizomycotina</taxon>
        <taxon>Dothideomycetes</taxon>
        <taxon>Pleosporomycetidae</taxon>
        <taxon>Pleosporales</taxon>
        <taxon>Pleosporineae</taxon>
        <taxon>Phaeosphaeriaceae</taxon>
        <taxon>Paraphoma</taxon>
    </lineage>
</organism>
<dbReference type="Pfam" id="PF02469">
    <property type="entry name" value="Fasciclin"/>
    <property type="match status" value="2"/>
</dbReference>
<evidence type="ECO:0000256" key="2">
    <source>
        <dbReference type="SAM" id="SignalP"/>
    </source>
</evidence>
<feature type="compositionally biased region" description="Low complexity" evidence="1">
    <location>
        <begin position="344"/>
        <end position="362"/>
    </location>
</feature>
<dbReference type="InterPro" id="IPR050904">
    <property type="entry name" value="Adhesion/Biosynth-related"/>
</dbReference>
<feature type="signal peptide" evidence="2">
    <location>
        <begin position="1"/>
        <end position="17"/>
    </location>
</feature>
<dbReference type="EMBL" id="JAGMVJ010000003">
    <property type="protein sequence ID" value="KAH7091966.1"/>
    <property type="molecule type" value="Genomic_DNA"/>
</dbReference>
<dbReference type="Gene3D" id="2.30.180.10">
    <property type="entry name" value="FAS1 domain"/>
    <property type="match status" value="2"/>
</dbReference>
<dbReference type="PANTHER" id="PTHR10900:SF77">
    <property type="entry name" value="FI19380P1"/>
    <property type="match status" value="1"/>
</dbReference>
<dbReference type="GO" id="GO:0000329">
    <property type="term" value="C:fungal-type vacuole membrane"/>
    <property type="evidence" value="ECO:0007669"/>
    <property type="project" value="TreeGrafter"/>
</dbReference>
<dbReference type="InterPro" id="IPR000782">
    <property type="entry name" value="FAS1_domain"/>
</dbReference>
<protein>
    <submittedName>
        <fullName evidence="4">FAS1 domain-containing protein</fullName>
    </submittedName>
</protein>
<sequence>MLCLIFYSLLAAQAARGQNLLEAISKVPALSNFTAFYRNNAAFANALLGNASNYPITFLAPNDQAFASYQERNGISLTSLPPATLLAVLQYHTLVSSLSKENLTGDSGRAGNTIPTMLTTQNNNRSVGISMAARFGGSQRASGQVVFIRSSEPSSNRFLLSRQNGLPQSSIRSGLSSDLSLLALEGDQGIWDGGRFHIVDGLLTPPQLCARTIRSSNLTSLDNALNRTRLWPSLDGSKNVTCLGPSNEAFARAGNPDAGLNETALTDAILFHTLDEVAYSDYLYNGQEFKTLQNGTVRVRVEGQGASRSVWFNNAKLINANVLTHNGLMHVLDAVMMPLEQINGTPSSTPSHSPSATGPSPSATGAANIVQVKYHMLLPVSILAITLYLPMAL</sequence>
<accession>A0A8K0W1L7</accession>
<feature type="domain" description="FAS1" evidence="3">
    <location>
        <begin position="205"/>
        <end position="336"/>
    </location>
</feature>
<proteinExistence type="predicted"/>
<name>A0A8K0W1L7_9PLEO</name>
<comment type="caution">
    <text evidence="4">The sequence shown here is derived from an EMBL/GenBank/DDBJ whole genome shotgun (WGS) entry which is preliminary data.</text>
</comment>
<evidence type="ECO:0000313" key="5">
    <source>
        <dbReference type="Proteomes" id="UP000813461"/>
    </source>
</evidence>
<dbReference type="GO" id="GO:0016236">
    <property type="term" value="P:macroautophagy"/>
    <property type="evidence" value="ECO:0007669"/>
    <property type="project" value="TreeGrafter"/>
</dbReference>
<dbReference type="OrthoDB" id="286301at2759"/>
<dbReference type="Proteomes" id="UP000813461">
    <property type="component" value="Unassembled WGS sequence"/>
</dbReference>
<feature type="domain" description="FAS1" evidence="3">
    <location>
        <begin position="17"/>
        <end position="203"/>
    </location>
</feature>
<feature type="region of interest" description="Disordered" evidence="1">
    <location>
        <begin position="342"/>
        <end position="362"/>
    </location>
</feature>
<gene>
    <name evidence="4" type="ORF">FB567DRAFT_488385</name>
</gene>
<dbReference type="PANTHER" id="PTHR10900">
    <property type="entry name" value="PERIOSTIN-RELATED"/>
    <property type="match status" value="1"/>
</dbReference>
<keyword evidence="5" id="KW-1185">Reference proteome</keyword>
<evidence type="ECO:0000259" key="3">
    <source>
        <dbReference type="PROSITE" id="PS50213"/>
    </source>
</evidence>
<dbReference type="SMART" id="SM00554">
    <property type="entry name" value="FAS1"/>
    <property type="match status" value="2"/>
</dbReference>
<dbReference type="PROSITE" id="PS50213">
    <property type="entry name" value="FAS1"/>
    <property type="match status" value="2"/>
</dbReference>
<evidence type="ECO:0000256" key="1">
    <source>
        <dbReference type="SAM" id="MobiDB-lite"/>
    </source>
</evidence>